<dbReference type="SMART" id="SM00451">
    <property type="entry name" value="ZnF_U1"/>
    <property type="match status" value="3"/>
</dbReference>
<name>A0AAV6J9S4_9ERIC</name>
<evidence type="ECO:0000259" key="2">
    <source>
        <dbReference type="PROSITE" id="PS00028"/>
    </source>
</evidence>
<dbReference type="InterPro" id="IPR036236">
    <property type="entry name" value="Znf_C2H2_sf"/>
</dbReference>
<dbReference type="InterPro" id="IPR003604">
    <property type="entry name" value="Matrin/U1-like-C_Znf_C2H2"/>
</dbReference>
<gene>
    <name evidence="3" type="ORF">RHGRI_024084</name>
</gene>
<protein>
    <recommendedName>
        <fullName evidence="2">C2H2-type domain-containing protein</fullName>
    </recommendedName>
</protein>
<feature type="domain" description="C2H2-type" evidence="2">
    <location>
        <begin position="260"/>
        <end position="282"/>
    </location>
</feature>
<dbReference type="PROSITE" id="PS00028">
    <property type="entry name" value="ZINC_FINGER_C2H2_1"/>
    <property type="match status" value="1"/>
</dbReference>
<dbReference type="GO" id="GO:0003676">
    <property type="term" value="F:nucleic acid binding"/>
    <property type="evidence" value="ECO:0007669"/>
    <property type="project" value="InterPro"/>
</dbReference>
<dbReference type="SMART" id="SM00355">
    <property type="entry name" value="ZnF_C2H2"/>
    <property type="match status" value="3"/>
</dbReference>
<feature type="region of interest" description="Disordered" evidence="1">
    <location>
        <begin position="182"/>
        <end position="210"/>
    </location>
</feature>
<dbReference type="PANTHER" id="PTHR47487">
    <property type="entry name" value="OS06G0651300 PROTEIN-RELATED"/>
    <property type="match status" value="1"/>
</dbReference>
<accession>A0AAV6J9S4</accession>
<dbReference type="Pfam" id="PF12874">
    <property type="entry name" value="zf-met"/>
    <property type="match status" value="3"/>
</dbReference>
<dbReference type="Proteomes" id="UP000823749">
    <property type="component" value="Chromosome 8"/>
</dbReference>
<reference evidence="3" key="1">
    <citation type="submission" date="2020-08" db="EMBL/GenBank/DDBJ databases">
        <title>Plant Genome Project.</title>
        <authorList>
            <person name="Zhang R.-G."/>
        </authorList>
    </citation>
    <scope>NUCLEOTIDE SEQUENCE</scope>
    <source>
        <strain evidence="3">WSP0</strain>
        <tissue evidence="3">Leaf</tissue>
    </source>
</reference>
<dbReference type="SUPFAM" id="SSF57667">
    <property type="entry name" value="beta-beta-alpha zinc fingers"/>
    <property type="match status" value="3"/>
</dbReference>
<evidence type="ECO:0000313" key="4">
    <source>
        <dbReference type="Proteomes" id="UP000823749"/>
    </source>
</evidence>
<dbReference type="EMBL" id="JACTNZ010000008">
    <property type="protein sequence ID" value="KAG5536537.1"/>
    <property type="molecule type" value="Genomic_DNA"/>
</dbReference>
<proteinExistence type="predicted"/>
<dbReference type="Gene3D" id="3.30.160.60">
    <property type="entry name" value="Classic Zinc Finger"/>
    <property type="match status" value="3"/>
</dbReference>
<evidence type="ECO:0000256" key="1">
    <source>
        <dbReference type="SAM" id="MobiDB-lite"/>
    </source>
</evidence>
<keyword evidence="4" id="KW-1185">Reference proteome</keyword>
<comment type="caution">
    <text evidence="3">The sequence shown here is derived from an EMBL/GenBank/DDBJ whole genome shotgun (WGS) entry which is preliminary data.</text>
</comment>
<evidence type="ECO:0000313" key="3">
    <source>
        <dbReference type="EMBL" id="KAG5536537.1"/>
    </source>
</evidence>
<dbReference type="AlphaFoldDB" id="A0AAV6J9S4"/>
<dbReference type="InterPro" id="IPR013087">
    <property type="entry name" value="Znf_C2H2_type"/>
</dbReference>
<organism evidence="3 4">
    <name type="scientific">Rhododendron griersonianum</name>
    <dbReference type="NCBI Taxonomy" id="479676"/>
    <lineage>
        <taxon>Eukaryota</taxon>
        <taxon>Viridiplantae</taxon>
        <taxon>Streptophyta</taxon>
        <taxon>Embryophyta</taxon>
        <taxon>Tracheophyta</taxon>
        <taxon>Spermatophyta</taxon>
        <taxon>Magnoliopsida</taxon>
        <taxon>eudicotyledons</taxon>
        <taxon>Gunneridae</taxon>
        <taxon>Pentapetalae</taxon>
        <taxon>asterids</taxon>
        <taxon>Ericales</taxon>
        <taxon>Ericaceae</taxon>
        <taxon>Ericoideae</taxon>
        <taxon>Rhodoreae</taxon>
        <taxon>Rhododendron</taxon>
    </lineage>
</organism>
<dbReference type="GO" id="GO:0008270">
    <property type="term" value="F:zinc ion binding"/>
    <property type="evidence" value="ECO:0007669"/>
    <property type="project" value="InterPro"/>
</dbReference>
<sequence>MEEEAKGENVMFVELAIQRELAYRRKVASFHSRSNRCMEQLMPFQVRVCSFLYTISLNYMPLSSVQTLKIYKCLHAHIEGCFLIIATPNGAILENCTLRWMNQVPSLNPSETTRPRPVPSSISGSSVGLIPALSYQVQASSSNPGPLLTPNKFPCPNLGPCSMPVPSQGLVPCVSPSNSHPTQMPFLAPSQIPSPRSLARPSSRSLSSRSLVRPSLIPRPFLPGIKRKATTSNLQYRPPKQPQPSNNNFVTLDPLGNFFCKACQVPCTGPDCLKQHLKGHKHKAKMQCLQMSKREGRGKEGTLHCELCQIWCTDGDALEMHLKGKSHQAKVQELEYGREGKELRPRCELCQIWCMNEDAFQQHLKGKNHITRLYAIGGIRVNM</sequence>
<feature type="compositionally biased region" description="Low complexity" evidence="1">
    <location>
        <begin position="193"/>
        <end position="210"/>
    </location>
</feature>
<dbReference type="PANTHER" id="PTHR47487:SF8">
    <property type="entry name" value="OS08G0270900 PROTEIN"/>
    <property type="match status" value="1"/>
</dbReference>